<sequence length="143" mass="15859">MLSAKQNQRNLPRVCVSLITTFSENALLVFHILLAFFPSSCKIEALKSFSKSDLVNWFKAHRGPGSKMLSVHVFGFFQVVGFGKYELEEDGSPSGEDSNSSCEAMQLTYLPSSPLLVDATIPITDIRAFTSTLNLLPYHKIVK</sequence>
<dbReference type="InParanoid" id="A0A7N5P8L6"/>
<reference evidence="2" key="2">
    <citation type="submission" date="2025-08" db="UniProtKB">
        <authorList>
            <consortium name="Ensembl"/>
        </authorList>
    </citation>
    <scope>IDENTIFICATION</scope>
</reference>
<dbReference type="Gene3D" id="3.30.830.10">
    <property type="entry name" value="Metalloenzyme, LuxS/M16 peptidase-like"/>
    <property type="match status" value="1"/>
</dbReference>
<evidence type="ECO:0000256" key="1">
    <source>
        <dbReference type="SAM" id="Phobius"/>
    </source>
</evidence>
<accession>A0A7N5P8L6</accession>
<keyword evidence="1" id="KW-0812">Transmembrane</keyword>
<evidence type="ECO:0000313" key="3">
    <source>
        <dbReference type="Proteomes" id="UP000008912"/>
    </source>
</evidence>
<dbReference type="Proteomes" id="UP000008912">
    <property type="component" value="Unassembled WGS sequence"/>
</dbReference>
<keyword evidence="1" id="KW-1133">Transmembrane helix</keyword>
<organism evidence="2 3">
    <name type="scientific">Ailuropoda melanoleuca</name>
    <name type="common">Giant panda</name>
    <dbReference type="NCBI Taxonomy" id="9646"/>
    <lineage>
        <taxon>Eukaryota</taxon>
        <taxon>Metazoa</taxon>
        <taxon>Chordata</taxon>
        <taxon>Craniata</taxon>
        <taxon>Vertebrata</taxon>
        <taxon>Euteleostomi</taxon>
        <taxon>Mammalia</taxon>
        <taxon>Eutheria</taxon>
        <taxon>Laurasiatheria</taxon>
        <taxon>Carnivora</taxon>
        <taxon>Caniformia</taxon>
        <taxon>Ursidae</taxon>
        <taxon>Ailuropoda</taxon>
    </lineage>
</organism>
<keyword evidence="3" id="KW-1185">Reference proteome</keyword>
<dbReference type="Ensembl" id="ENSAMET00000047078.1">
    <property type="protein sequence ID" value="ENSAMEP00000037876.1"/>
    <property type="gene ID" value="ENSAMEG00000025061.1"/>
</dbReference>
<feature type="transmembrane region" description="Helical" evidence="1">
    <location>
        <begin position="12"/>
        <end position="37"/>
    </location>
</feature>
<reference evidence="2 3" key="1">
    <citation type="journal article" date="2010" name="Nature">
        <title>The sequence and de novo assembly of the giant panda genome.</title>
        <authorList>
            <person name="Li R."/>
            <person name="Fan W."/>
            <person name="Tian G."/>
            <person name="Zhu H."/>
            <person name="He L."/>
            <person name="Cai J."/>
            <person name="Huang Q."/>
            <person name="Cai Q."/>
            <person name="Li B."/>
            <person name="Bai Y."/>
            <person name="Zhang Z."/>
            <person name="Zhang Y."/>
            <person name="Wang W."/>
            <person name="Li J."/>
            <person name="Wei F."/>
            <person name="Li H."/>
            <person name="Jian M."/>
            <person name="Li J."/>
            <person name="Zhang Z."/>
            <person name="Nielsen R."/>
            <person name="Li D."/>
            <person name="Gu W."/>
            <person name="Yang Z."/>
            <person name="Xuan Z."/>
            <person name="Ryder O.A."/>
            <person name="Leung F.C."/>
            <person name="Zhou Y."/>
            <person name="Cao J."/>
            <person name="Sun X."/>
            <person name="Fu Y."/>
            <person name="Fang X."/>
            <person name="Guo X."/>
            <person name="Wang B."/>
            <person name="Hou R."/>
            <person name="Shen F."/>
            <person name="Mu B."/>
            <person name="Ni P."/>
            <person name="Lin R."/>
            <person name="Qian W."/>
            <person name="Wang G."/>
            <person name="Yu C."/>
            <person name="Nie W."/>
            <person name="Wang J."/>
            <person name="Wu Z."/>
            <person name="Liang H."/>
            <person name="Min J."/>
            <person name="Wu Q."/>
            <person name="Cheng S."/>
            <person name="Ruan J."/>
            <person name="Wang M."/>
            <person name="Shi Z."/>
            <person name="Wen M."/>
            <person name="Liu B."/>
            <person name="Ren X."/>
            <person name="Zheng H."/>
            <person name="Dong D."/>
            <person name="Cook K."/>
            <person name="Shan G."/>
            <person name="Zhang H."/>
            <person name="Kosiol C."/>
            <person name="Xie X."/>
            <person name="Lu Z."/>
            <person name="Zheng H."/>
            <person name="Li Y."/>
            <person name="Steiner C.C."/>
            <person name="Lam T.T."/>
            <person name="Lin S."/>
            <person name="Zhang Q."/>
            <person name="Li G."/>
            <person name="Tian J."/>
            <person name="Gong T."/>
            <person name="Liu H."/>
            <person name="Zhang D."/>
            <person name="Fang L."/>
            <person name="Ye C."/>
            <person name="Zhang J."/>
            <person name="Hu W."/>
            <person name="Xu A."/>
            <person name="Ren Y."/>
            <person name="Zhang G."/>
            <person name="Bruford M.W."/>
            <person name="Li Q."/>
            <person name="Ma L."/>
            <person name="Guo Y."/>
            <person name="An N."/>
            <person name="Hu Y."/>
            <person name="Zheng Y."/>
            <person name="Shi Y."/>
            <person name="Li Z."/>
            <person name="Liu Q."/>
            <person name="Chen Y."/>
            <person name="Zhao J."/>
            <person name="Qu N."/>
            <person name="Zhao S."/>
            <person name="Tian F."/>
            <person name="Wang X."/>
            <person name="Wang H."/>
            <person name="Xu L."/>
            <person name="Liu X."/>
            <person name="Vinar T."/>
            <person name="Wang Y."/>
            <person name="Lam T.W."/>
            <person name="Yiu S.M."/>
            <person name="Liu S."/>
            <person name="Zhang H."/>
            <person name="Li D."/>
            <person name="Huang Y."/>
            <person name="Wang X."/>
            <person name="Yang G."/>
            <person name="Jiang Z."/>
            <person name="Wang J."/>
            <person name="Qin N."/>
            <person name="Li L."/>
            <person name="Li J."/>
            <person name="Bolund L."/>
            <person name="Kristiansen K."/>
            <person name="Wong G.K."/>
            <person name="Olson M."/>
            <person name="Zhang X."/>
            <person name="Li S."/>
            <person name="Yang H."/>
            <person name="Wang J."/>
            <person name="Wang J."/>
        </authorList>
    </citation>
    <scope>NUCLEOTIDE SEQUENCE [LARGE SCALE GENOMIC DNA]</scope>
</reference>
<keyword evidence="1" id="KW-0472">Membrane</keyword>
<protein>
    <submittedName>
        <fullName evidence="2">Uncharacterized protein</fullName>
    </submittedName>
</protein>
<name>A0A7N5P8L6_AILME</name>
<evidence type="ECO:0000313" key="2">
    <source>
        <dbReference type="Ensembl" id="ENSAMEP00000037876.1"/>
    </source>
</evidence>
<reference evidence="2" key="3">
    <citation type="submission" date="2025-09" db="UniProtKB">
        <authorList>
            <consortium name="Ensembl"/>
        </authorList>
    </citation>
    <scope>IDENTIFICATION</scope>
</reference>
<dbReference type="AlphaFoldDB" id="A0A7N5P8L6"/>
<proteinExistence type="predicted"/>